<sequence>MQLLKENHKKILIVWDNLFVRKSKVVKEFLKENEKRLRVEFLPPYAPELNPWEYIWCRWKRNYMANFCLENLSSLIKRTKSTTSSFKTYWKRSKLEYRYRDDNTSFVAIHRVRPVKAPLWAFVFGCHRRPFVWF</sequence>
<name>A0A2P1QYJ2_9LEPT</name>
<accession>A0A2P1QYJ2</accession>
<dbReference type="EMBL" id="CP027844">
    <property type="protein sequence ID" value="AVQ13978.1"/>
    <property type="molecule type" value="Genomic_DNA"/>
</dbReference>
<proteinExistence type="predicted"/>
<dbReference type="InterPro" id="IPR038717">
    <property type="entry name" value="Tc1-like_DDE_dom"/>
</dbReference>
<dbReference type="Gene3D" id="3.30.420.10">
    <property type="entry name" value="Ribonuclease H-like superfamily/Ribonuclease H"/>
    <property type="match status" value="1"/>
</dbReference>
<dbReference type="InterPro" id="IPR036397">
    <property type="entry name" value="RNaseH_sf"/>
</dbReference>
<organism evidence="2 3">
    <name type="scientific">Leptospira santarosai</name>
    <dbReference type="NCBI Taxonomy" id="28183"/>
    <lineage>
        <taxon>Bacteria</taxon>
        <taxon>Pseudomonadati</taxon>
        <taxon>Spirochaetota</taxon>
        <taxon>Spirochaetia</taxon>
        <taxon>Leptospirales</taxon>
        <taxon>Leptospiraceae</taxon>
        <taxon>Leptospira</taxon>
    </lineage>
</organism>
<dbReference type="AlphaFoldDB" id="A0A2P1QYJ2"/>
<evidence type="ECO:0000313" key="3">
    <source>
        <dbReference type="Proteomes" id="UP000033961"/>
    </source>
</evidence>
<keyword evidence="2" id="KW-0540">Nuclease</keyword>
<evidence type="ECO:0000313" key="2">
    <source>
        <dbReference type="EMBL" id="AVQ13978.1"/>
    </source>
</evidence>
<gene>
    <name evidence="2" type="ORF">XB16_3702</name>
</gene>
<keyword evidence="2" id="KW-0255">Endonuclease</keyword>
<protein>
    <submittedName>
        <fullName evidence="2">DDE family endonuclease</fullName>
    </submittedName>
</protein>
<dbReference type="Proteomes" id="UP000033961">
    <property type="component" value="Chromosome II"/>
</dbReference>
<dbReference type="Pfam" id="PF13358">
    <property type="entry name" value="DDE_3"/>
    <property type="match status" value="1"/>
</dbReference>
<evidence type="ECO:0000259" key="1">
    <source>
        <dbReference type="Pfam" id="PF13358"/>
    </source>
</evidence>
<feature type="domain" description="Tc1-like transposase DDE" evidence="1">
    <location>
        <begin position="4"/>
        <end position="68"/>
    </location>
</feature>
<dbReference type="GO" id="GO:0003676">
    <property type="term" value="F:nucleic acid binding"/>
    <property type="evidence" value="ECO:0007669"/>
    <property type="project" value="InterPro"/>
</dbReference>
<reference evidence="2 3" key="1">
    <citation type="journal article" date="2015" name="Genome Announc.">
        <title>Draft Genome Sequences of Leptospira santarosai Strains U160, U164, and U233, Isolated from Asymptomatic Cattle.</title>
        <authorList>
            <person name="Kremer F.S."/>
            <person name="Eslabao M.R."/>
            <person name="Provisor M."/>
            <person name="Woloski R.D."/>
            <person name="Ramires O.V."/>
            <person name="Moreno L.Z."/>
            <person name="Moreno A.M."/>
            <person name="Hamond C."/>
            <person name="Lilenbaum W."/>
            <person name="Dellagostin O.A."/>
        </authorList>
    </citation>
    <scope>NUCLEOTIDE SEQUENCE [LARGE SCALE GENOMIC DNA]</scope>
    <source>
        <strain evidence="2 3">U160</strain>
    </source>
</reference>
<dbReference type="GO" id="GO:0004519">
    <property type="term" value="F:endonuclease activity"/>
    <property type="evidence" value="ECO:0007669"/>
    <property type="project" value="UniProtKB-KW"/>
</dbReference>
<keyword evidence="2" id="KW-0378">Hydrolase</keyword>